<feature type="non-terminal residue" evidence="2">
    <location>
        <position position="94"/>
    </location>
</feature>
<proteinExistence type="predicted"/>
<evidence type="ECO:0000313" key="3">
    <source>
        <dbReference type="Proteomes" id="UP000266196"/>
    </source>
</evidence>
<dbReference type="EMBL" id="QUTE01011737">
    <property type="protein sequence ID" value="RHZ08964.1"/>
    <property type="molecule type" value="Genomic_DNA"/>
</dbReference>
<dbReference type="Proteomes" id="UP000266196">
    <property type="component" value="Unassembled WGS sequence"/>
</dbReference>
<sequence>MMEPDAAPDEKDDQVSEVLPVTPPPPTLPVDSSRFDLQSFSTPPSALAGDLMAMASNTRRKTIQNLWGHIKGKKPDTVVKPRSHYRRGTIFLQH</sequence>
<evidence type="ECO:0000313" key="2">
    <source>
        <dbReference type="EMBL" id="RHZ08964.1"/>
    </source>
</evidence>
<dbReference type="AlphaFoldDB" id="A0A397EYF3"/>
<name>A0A397EYF3_APHAT</name>
<comment type="caution">
    <text evidence="2">The sequence shown here is derived from an EMBL/GenBank/DDBJ whole genome shotgun (WGS) entry which is preliminary data.</text>
</comment>
<protein>
    <submittedName>
        <fullName evidence="2">Uncharacterized protein</fullName>
    </submittedName>
</protein>
<feature type="region of interest" description="Disordered" evidence="1">
    <location>
        <begin position="1"/>
        <end position="34"/>
    </location>
</feature>
<feature type="compositionally biased region" description="Acidic residues" evidence="1">
    <location>
        <begin position="1"/>
        <end position="12"/>
    </location>
</feature>
<reference evidence="2 3" key="1">
    <citation type="submission" date="2018-08" db="EMBL/GenBank/DDBJ databases">
        <title>Aphanomyces genome sequencing and annotation.</title>
        <authorList>
            <person name="Minardi D."/>
            <person name="Oidtmann B."/>
            <person name="Van Der Giezen M."/>
            <person name="Studholme D.J."/>
        </authorList>
    </citation>
    <scope>NUCLEOTIDE SEQUENCE [LARGE SCALE GENOMIC DNA]</scope>
    <source>
        <strain evidence="2 3">197901</strain>
    </source>
</reference>
<dbReference type="VEuPathDB" id="FungiDB:H257_11713"/>
<accession>A0A397EYF3</accession>
<gene>
    <name evidence="2" type="ORF">DYB31_015165</name>
</gene>
<organism evidence="2 3">
    <name type="scientific">Aphanomyces astaci</name>
    <name type="common">Crayfish plague agent</name>
    <dbReference type="NCBI Taxonomy" id="112090"/>
    <lineage>
        <taxon>Eukaryota</taxon>
        <taxon>Sar</taxon>
        <taxon>Stramenopiles</taxon>
        <taxon>Oomycota</taxon>
        <taxon>Saprolegniomycetes</taxon>
        <taxon>Saprolegniales</taxon>
        <taxon>Verrucalvaceae</taxon>
        <taxon>Aphanomyces</taxon>
    </lineage>
</organism>
<evidence type="ECO:0000256" key="1">
    <source>
        <dbReference type="SAM" id="MobiDB-lite"/>
    </source>
</evidence>